<sequence>MLNLEETALYDSFSAGESPYNDAIVTVTGTVSYVGPDSYGLPCVEFGDVATGTARVACVIGDTGLAIGERAAIIGHVEGFTQGMVVLKHCQLG</sequence>
<keyword evidence="2" id="KW-1185">Reference proteome</keyword>
<accession>A0ABW4CJF9</accession>
<dbReference type="Proteomes" id="UP001597196">
    <property type="component" value="Unassembled WGS sequence"/>
</dbReference>
<dbReference type="InterPro" id="IPR024422">
    <property type="entry name" value="Protein_unknown_function_OB"/>
</dbReference>
<evidence type="ECO:0000313" key="2">
    <source>
        <dbReference type="Proteomes" id="UP001597196"/>
    </source>
</evidence>
<comment type="caution">
    <text evidence="1">The sequence shown here is derived from an EMBL/GenBank/DDBJ whole genome shotgun (WGS) entry which is preliminary data.</text>
</comment>
<proteinExistence type="predicted"/>
<organism evidence="1 2">
    <name type="scientific">Lacticaseibacillus mingshuiensis</name>
    <dbReference type="NCBI Taxonomy" id="2799574"/>
    <lineage>
        <taxon>Bacteria</taxon>
        <taxon>Bacillati</taxon>
        <taxon>Bacillota</taxon>
        <taxon>Bacilli</taxon>
        <taxon>Lactobacillales</taxon>
        <taxon>Lactobacillaceae</taxon>
        <taxon>Lacticaseibacillus</taxon>
    </lineage>
</organism>
<dbReference type="Pfam" id="PF12869">
    <property type="entry name" value="tRNA_anti-like"/>
    <property type="match status" value="1"/>
</dbReference>
<reference evidence="2" key="1">
    <citation type="journal article" date="2019" name="Int. J. Syst. Evol. Microbiol.">
        <title>The Global Catalogue of Microorganisms (GCM) 10K type strain sequencing project: providing services to taxonomists for standard genome sequencing and annotation.</title>
        <authorList>
            <consortium name="The Broad Institute Genomics Platform"/>
            <consortium name="The Broad Institute Genome Sequencing Center for Infectious Disease"/>
            <person name="Wu L."/>
            <person name="Ma J."/>
        </authorList>
    </citation>
    <scope>NUCLEOTIDE SEQUENCE [LARGE SCALE GENOMIC DNA]</scope>
    <source>
        <strain evidence="2">CCM 8980</strain>
    </source>
</reference>
<dbReference type="RefSeq" id="WP_203626397.1">
    <property type="nucleotide sequence ID" value="NZ_BOLQ01000004.1"/>
</dbReference>
<gene>
    <name evidence="1" type="ORF">ACFQ4P_08040</name>
</gene>
<evidence type="ECO:0000313" key="1">
    <source>
        <dbReference type="EMBL" id="MFD1430194.1"/>
    </source>
</evidence>
<protein>
    <submittedName>
        <fullName evidence="1">Uncharacterized protein</fullName>
    </submittedName>
</protein>
<dbReference type="EMBL" id="JBHTOC010000010">
    <property type="protein sequence ID" value="MFD1430194.1"/>
    <property type="molecule type" value="Genomic_DNA"/>
</dbReference>
<name>A0ABW4CJF9_9LACO</name>